<dbReference type="InterPro" id="IPR050179">
    <property type="entry name" value="Trans_hexapeptide_repeat"/>
</dbReference>
<name>A0A1Y6CLL6_9PROT</name>
<keyword evidence="2 4" id="KW-0808">Transferase</keyword>
<dbReference type="Gene3D" id="2.160.10.10">
    <property type="entry name" value="Hexapeptide repeat proteins"/>
    <property type="match status" value="1"/>
</dbReference>
<dbReference type="Proteomes" id="UP000192917">
    <property type="component" value="Unassembled WGS sequence"/>
</dbReference>
<evidence type="ECO:0000313" key="5">
    <source>
        <dbReference type="Proteomes" id="UP000192917"/>
    </source>
</evidence>
<keyword evidence="3" id="KW-0012">Acyltransferase</keyword>
<proteinExistence type="inferred from homology"/>
<reference evidence="4 5" key="1">
    <citation type="submission" date="2017-04" db="EMBL/GenBank/DDBJ databases">
        <authorList>
            <person name="Afonso C.L."/>
            <person name="Miller P.J."/>
            <person name="Scott M.A."/>
            <person name="Spackman E."/>
            <person name="Goraichik I."/>
            <person name="Dimitrov K.M."/>
            <person name="Suarez D.L."/>
            <person name="Swayne D.E."/>
        </authorList>
    </citation>
    <scope>NUCLEOTIDE SEQUENCE [LARGE SCALE GENOMIC DNA]</scope>
    <source>
        <strain evidence="4 5">USBA 355</strain>
    </source>
</reference>
<keyword evidence="5" id="KW-1185">Reference proteome</keyword>
<protein>
    <submittedName>
        <fullName evidence="4">Galactoside O-acetyltransferase</fullName>
    </submittedName>
</protein>
<gene>
    <name evidence="4" type="ORF">SAMN05428998_13041</name>
</gene>
<organism evidence="4 5">
    <name type="scientific">Tistlia consotensis USBA 355</name>
    <dbReference type="NCBI Taxonomy" id="560819"/>
    <lineage>
        <taxon>Bacteria</taxon>
        <taxon>Pseudomonadati</taxon>
        <taxon>Pseudomonadota</taxon>
        <taxon>Alphaproteobacteria</taxon>
        <taxon>Rhodospirillales</taxon>
        <taxon>Rhodovibrionaceae</taxon>
        <taxon>Tistlia</taxon>
    </lineage>
</organism>
<dbReference type="PANTHER" id="PTHR43300:SF12">
    <property type="entry name" value="CHLORAMPHENICOL ACETYLTRANSFERASE"/>
    <property type="match status" value="1"/>
</dbReference>
<accession>A0A1Y6CLL6</accession>
<evidence type="ECO:0000313" key="4">
    <source>
        <dbReference type="EMBL" id="SMF71488.1"/>
    </source>
</evidence>
<dbReference type="InterPro" id="IPR011004">
    <property type="entry name" value="Trimer_LpxA-like_sf"/>
</dbReference>
<evidence type="ECO:0000256" key="1">
    <source>
        <dbReference type="ARBA" id="ARBA00007274"/>
    </source>
</evidence>
<evidence type="ECO:0000256" key="2">
    <source>
        <dbReference type="ARBA" id="ARBA00022679"/>
    </source>
</evidence>
<dbReference type="AlphaFoldDB" id="A0A1Y6CLL6"/>
<dbReference type="EMBL" id="FWZX01000030">
    <property type="protein sequence ID" value="SMF71488.1"/>
    <property type="molecule type" value="Genomic_DNA"/>
</dbReference>
<sequence>MAYLEPEALAALGLAKLGHNVRISSRAVLYDPHLIEIGDNTRIDDFCVVSGRVTLGRNVLLTVYCNVAGGRTGVVIDDFSTLAYGCQVFAQSEDYSGRFLSNSTVPLAFRRETCKPVHLARHCIVGANSVVVPGVTLSEGTAVYAMSLVTKTTLPWSIYFGVPARRLKARHRDLLDLEQSYLAGHGGDCRDMDVLEDARARSRNDGG</sequence>
<evidence type="ECO:0000256" key="3">
    <source>
        <dbReference type="ARBA" id="ARBA00023315"/>
    </source>
</evidence>
<dbReference type="STRING" id="560819.SAMN05428998_13041"/>
<dbReference type="CDD" id="cd04647">
    <property type="entry name" value="LbH_MAT_like"/>
    <property type="match status" value="1"/>
</dbReference>
<comment type="similarity">
    <text evidence="1">Belongs to the transferase hexapeptide repeat family.</text>
</comment>
<dbReference type="SUPFAM" id="SSF51161">
    <property type="entry name" value="Trimeric LpxA-like enzymes"/>
    <property type="match status" value="1"/>
</dbReference>
<dbReference type="GO" id="GO:0016746">
    <property type="term" value="F:acyltransferase activity"/>
    <property type="evidence" value="ECO:0007669"/>
    <property type="project" value="UniProtKB-KW"/>
</dbReference>
<dbReference type="PANTHER" id="PTHR43300">
    <property type="entry name" value="ACETYLTRANSFERASE"/>
    <property type="match status" value="1"/>
</dbReference>